<dbReference type="PANTHER" id="PTHR33308:SF9">
    <property type="entry name" value="PEPTIDOGLYCAN HYDROLASE FLGJ"/>
    <property type="match status" value="1"/>
</dbReference>
<dbReference type="GO" id="GO:0004040">
    <property type="term" value="F:amidase activity"/>
    <property type="evidence" value="ECO:0007669"/>
    <property type="project" value="InterPro"/>
</dbReference>
<reference evidence="14 15" key="1">
    <citation type="submission" date="2019-07" db="EMBL/GenBank/DDBJ databases">
        <title>Reinekea sp. strain SSH23 genome sequencing and assembly.</title>
        <authorList>
            <person name="Kim I."/>
        </authorList>
    </citation>
    <scope>NUCLEOTIDE SEQUENCE [LARGE SCALE GENOMIC DNA]</scope>
    <source>
        <strain evidence="14 15">SSH23</strain>
    </source>
</reference>
<feature type="compositionally biased region" description="Polar residues" evidence="12">
    <location>
        <begin position="152"/>
        <end position="168"/>
    </location>
</feature>
<evidence type="ECO:0000256" key="4">
    <source>
        <dbReference type="ARBA" id="ARBA00007974"/>
    </source>
</evidence>
<dbReference type="PRINTS" id="PR01002">
    <property type="entry name" value="FLGFLGJ"/>
</dbReference>
<evidence type="ECO:0000256" key="10">
    <source>
        <dbReference type="ARBA" id="ARBA00023316"/>
    </source>
</evidence>
<comment type="similarity">
    <text evidence="3">In the N-terminal section; belongs to the FlgJ family.</text>
</comment>
<evidence type="ECO:0000313" key="14">
    <source>
        <dbReference type="EMBL" id="TXR53241.1"/>
    </source>
</evidence>
<dbReference type="Proteomes" id="UP000321764">
    <property type="component" value="Unassembled WGS sequence"/>
</dbReference>
<feature type="domain" description="Mannosyl-glycoprotein endo-beta-N-acetylglucosamidase-like" evidence="13">
    <location>
        <begin position="184"/>
        <end position="340"/>
    </location>
</feature>
<dbReference type="GO" id="GO:0042597">
    <property type="term" value="C:periplasmic space"/>
    <property type="evidence" value="ECO:0007669"/>
    <property type="project" value="UniProtKB-SubCell"/>
</dbReference>
<dbReference type="Gene3D" id="1.10.530.10">
    <property type="match status" value="1"/>
</dbReference>
<keyword evidence="6" id="KW-0574">Periplasm</keyword>
<dbReference type="InterPro" id="IPR019301">
    <property type="entry name" value="Flagellar_prot_FlgJ_N"/>
</dbReference>
<sequence length="342" mass="38037">MFMTAQFDAAFNYNDLSGLNSIKQGARKDDPEALKAVAQQFESMFMGMVLKSMREANDVLRSDLLNSSETDFYRQMHDEQLSLTLSQQGGFGLADVIYKQLTDTGRVKLSDIDLEPFEQNLMQRKSVESEGQSESDFIESLGIQLNSSLFDGSQNDITESPKQASDVSKSAGDEVSNMVTPLSQYLNFDGPKDFIKKMLPLAEKAADAIGVSAKVLVAQAALETGWGDKQIKTESGDSSFNFFGIKANHNWQGESASTLTTEYIDGHAIKINEPFRAYSDPQQSFDDYAQFITQHDRYNSAVENADDDASYVTELQNAGYATDPQYAEKIITIAQSDWFDEF</sequence>
<proteinExistence type="inferred from homology"/>
<dbReference type="SMART" id="SM00047">
    <property type="entry name" value="LYZ2"/>
    <property type="match status" value="1"/>
</dbReference>
<feature type="region of interest" description="Disordered" evidence="12">
    <location>
        <begin position="152"/>
        <end position="172"/>
    </location>
</feature>
<evidence type="ECO:0000256" key="12">
    <source>
        <dbReference type="SAM" id="MobiDB-lite"/>
    </source>
</evidence>
<comment type="caution">
    <text evidence="14">The sequence shown here is derived from an EMBL/GenBank/DDBJ whole genome shotgun (WGS) entry which is preliminary data.</text>
</comment>
<dbReference type="GO" id="GO:0016798">
    <property type="term" value="F:hydrolase activity, acting on glycosyl bonds"/>
    <property type="evidence" value="ECO:0007669"/>
    <property type="project" value="UniProtKB-KW"/>
</dbReference>
<evidence type="ECO:0000256" key="8">
    <source>
        <dbReference type="ARBA" id="ARBA00022801"/>
    </source>
</evidence>
<evidence type="ECO:0000256" key="3">
    <source>
        <dbReference type="ARBA" id="ARBA00006880"/>
    </source>
</evidence>
<dbReference type="InterPro" id="IPR002901">
    <property type="entry name" value="MGlyc_endo_b_GlcNAc-like_dom"/>
</dbReference>
<dbReference type="Pfam" id="PF01832">
    <property type="entry name" value="Glucosaminidase"/>
    <property type="match status" value="1"/>
</dbReference>
<keyword evidence="8 14" id="KW-0378">Hydrolase</keyword>
<comment type="similarity">
    <text evidence="4">In the C-terminal section; belongs to the glycosyl hydrolase 73 family.</text>
</comment>
<accession>A0A5C8Z7W4</accession>
<evidence type="ECO:0000256" key="6">
    <source>
        <dbReference type="ARBA" id="ARBA00022764"/>
    </source>
</evidence>
<organism evidence="14 15">
    <name type="scientific">Reinekea thalattae</name>
    <dbReference type="NCBI Taxonomy" id="2593301"/>
    <lineage>
        <taxon>Bacteria</taxon>
        <taxon>Pseudomonadati</taxon>
        <taxon>Pseudomonadota</taxon>
        <taxon>Gammaproteobacteria</taxon>
        <taxon>Oceanospirillales</taxon>
        <taxon>Saccharospirillaceae</taxon>
        <taxon>Reinekea</taxon>
    </lineage>
</organism>
<keyword evidence="14" id="KW-0966">Cell projection</keyword>
<dbReference type="InterPro" id="IPR013377">
    <property type="entry name" value="FlgJ"/>
</dbReference>
<dbReference type="GO" id="GO:0071555">
    <property type="term" value="P:cell wall organization"/>
    <property type="evidence" value="ECO:0007669"/>
    <property type="project" value="UniProtKB-KW"/>
</dbReference>
<dbReference type="GO" id="GO:0071973">
    <property type="term" value="P:bacterial-type flagellum-dependent cell motility"/>
    <property type="evidence" value="ECO:0007669"/>
    <property type="project" value="TreeGrafter"/>
</dbReference>
<evidence type="ECO:0000256" key="11">
    <source>
        <dbReference type="ARBA" id="ARBA00030835"/>
    </source>
</evidence>
<keyword evidence="15" id="KW-1185">Reference proteome</keyword>
<evidence type="ECO:0000313" key="15">
    <source>
        <dbReference type="Proteomes" id="UP000321764"/>
    </source>
</evidence>
<dbReference type="GO" id="GO:0044780">
    <property type="term" value="P:bacterial-type flagellum assembly"/>
    <property type="evidence" value="ECO:0007669"/>
    <property type="project" value="InterPro"/>
</dbReference>
<keyword evidence="7" id="KW-1005">Bacterial flagellum biogenesis</keyword>
<dbReference type="EMBL" id="VKAD01000001">
    <property type="protein sequence ID" value="TXR53241.1"/>
    <property type="molecule type" value="Genomic_DNA"/>
</dbReference>
<dbReference type="InterPro" id="IPR051056">
    <property type="entry name" value="Glycosyl_Hydrolase_73"/>
</dbReference>
<evidence type="ECO:0000256" key="2">
    <source>
        <dbReference type="ARBA" id="ARBA00004418"/>
    </source>
</evidence>
<keyword evidence="9 14" id="KW-0326">Glycosidase</keyword>
<protein>
    <recommendedName>
        <fullName evidence="5">Peptidoglycan hydrolase FlgJ</fullName>
    </recommendedName>
    <alternativeName>
        <fullName evidence="11">Muramidase FlgJ</fullName>
    </alternativeName>
</protein>
<comment type="subcellular location">
    <subcellularLocation>
        <location evidence="2">Periplasm</location>
    </subcellularLocation>
</comment>
<evidence type="ECO:0000256" key="7">
    <source>
        <dbReference type="ARBA" id="ARBA00022795"/>
    </source>
</evidence>
<evidence type="ECO:0000256" key="1">
    <source>
        <dbReference type="ARBA" id="ARBA00002954"/>
    </source>
</evidence>
<keyword evidence="14" id="KW-0282">Flagellum</keyword>
<keyword evidence="10" id="KW-0961">Cell wall biogenesis/degradation</keyword>
<keyword evidence="14" id="KW-0969">Cilium</keyword>
<gene>
    <name evidence="14" type="primary">flgJ</name>
    <name evidence="14" type="ORF">FME95_01315</name>
</gene>
<comment type="function">
    <text evidence="1">Flagellum-specific muramidase which hydrolyzes the peptidoglycan layer to assemble the rod structure in the periplasmic space.</text>
</comment>
<dbReference type="OrthoDB" id="289937at2"/>
<dbReference type="NCBIfam" id="TIGR02541">
    <property type="entry name" value="flagell_FlgJ"/>
    <property type="match status" value="1"/>
</dbReference>
<evidence type="ECO:0000256" key="9">
    <source>
        <dbReference type="ARBA" id="ARBA00023295"/>
    </source>
</evidence>
<name>A0A5C8Z7W4_9GAMM</name>
<dbReference type="Pfam" id="PF10135">
    <property type="entry name" value="Rod-binding"/>
    <property type="match status" value="1"/>
</dbReference>
<dbReference type="AlphaFoldDB" id="A0A5C8Z7W4"/>
<evidence type="ECO:0000256" key="5">
    <source>
        <dbReference type="ARBA" id="ARBA00013433"/>
    </source>
</evidence>
<evidence type="ECO:0000259" key="13">
    <source>
        <dbReference type="SMART" id="SM00047"/>
    </source>
</evidence>
<dbReference type="PANTHER" id="PTHR33308">
    <property type="entry name" value="PEPTIDOGLYCAN HYDROLASE FLGJ"/>
    <property type="match status" value="1"/>
</dbReference>
<dbReference type="Gene3D" id="2.10.70.40">
    <property type="entry name" value="peptidoglycan hydrolase"/>
    <property type="match status" value="1"/>
</dbReference>